<dbReference type="PANTHER" id="PTHR28265">
    <property type="entry name" value="MAINTENANCE OF TELOMERE CAPPING PROTEIN 1"/>
    <property type="match status" value="1"/>
</dbReference>
<comment type="caution">
    <text evidence="2">The sequence shown here is derived from an EMBL/GenBank/DDBJ whole genome shotgun (WGS) entry which is preliminary data.</text>
</comment>
<feature type="region of interest" description="Disordered" evidence="1">
    <location>
        <begin position="456"/>
        <end position="481"/>
    </location>
</feature>
<keyword evidence="4" id="KW-1185">Reference proteome</keyword>
<dbReference type="Proteomes" id="UP000320475">
    <property type="component" value="Unassembled WGS sequence"/>
</dbReference>
<dbReference type="VEuPathDB" id="FungiDB:SeMB42_g01619"/>
<feature type="region of interest" description="Disordered" evidence="1">
    <location>
        <begin position="69"/>
        <end position="105"/>
    </location>
</feature>
<protein>
    <submittedName>
        <fullName evidence="2">Uncharacterized protein</fullName>
    </submittedName>
</protein>
<evidence type="ECO:0000313" key="3">
    <source>
        <dbReference type="EMBL" id="TPX52145.1"/>
    </source>
</evidence>
<dbReference type="Proteomes" id="UP000317494">
    <property type="component" value="Unassembled WGS sequence"/>
</dbReference>
<dbReference type="PANTHER" id="PTHR28265:SF1">
    <property type="entry name" value="MAINTENANCE OF TELOMERE CAPPING PROTEIN 1"/>
    <property type="match status" value="1"/>
</dbReference>
<sequence>MADDDVMAMLDSLISGSACDDHQTTVKRSIPSASASAITPPEDVLSFLDELAATTTTDTARAPTTTALCSTTMPPLVSPPSPTSTATITTTTTSPNVLPPPPTSTTRLQPVDAPIPFNAPPSVPSPLVPPPLQTTTDQALSVPLPAPHPISTTSNIKRHYPAHPTLTQALDLSSTAAQPPPSHPPTQSSSLPWTWDSLLTTARQQVSSLSQQVSHVTESTIKQLSQNDAISKSLAATAGVASLSKDLSRLAQTGLSQVASTLAPPLLSPSDHSLTLWFCFKANDYNVSPLHGFIQDTVNQVWLRSHARICSKAIVNSVKDPHPVIAKDLDHAVTLSKETLCKLQALADQHASLSPSPSLVQSTRHIFLIIQPYIITVPSSARHLLHYIVIYDEDQVVADTISQSVLDKLVNQGDSYIERWLLVQRGRVVEVAIGDLIDEYAVKSLGDNDYAANASAQSPQERKIVSHQHPGISSSSLPLQI</sequence>
<evidence type="ECO:0000313" key="5">
    <source>
        <dbReference type="Proteomes" id="UP000320475"/>
    </source>
</evidence>
<dbReference type="EMBL" id="QEAN01000043">
    <property type="protein sequence ID" value="TPX52145.1"/>
    <property type="molecule type" value="Genomic_DNA"/>
</dbReference>
<dbReference type="EMBL" id="QEAM01000424">
    <property type="protein sequence ID" value="TPX39998.1"/>
    <property type="molecule type" value="Genomic_DNA"/>
</dbReference>
<name>A0A507CK15_9FUNG</name>
<proteinExistence type="predicted"/>
<reference evidence="4 5" key="1">
    <citation type="journal article" date="2019" name="Sci. Rep.">
        <title>Comparative genomics of chytrid fungi reveal insights into the obligate biotrophic and pathogenic lifestyle of Synchytrium endobioticum.</title>
        <authorList>
            <person name="van de Vossenberg B.T.L.H."/>
            <person name="Warris S."/>
            <person name="Nguyen H.D.T."/>
            <person name="van Gent-Pelzer M.P.E."/>
            <person name="Joly D.L."/>
            <person name="van de Geest H.C."/>
            <person name="Bonants P.J.M."/>
            <person name="Smith D.S."/>
            <person name="Levesque C.A."/>
            <person name="van der Lee T.A.J."/>
        </authorList>
    </citation>
    <scope>NUCLEOTIDE SEQUENCE [LARGE SCALE GENOMIC DNA]</scope>
    <source>
        <strain evidence="2 5">LEV6574</strain>
        <strain evidence="3 4">MB42</strain>
    </source>
</reference>
<dbReference type="AlphaFoldDB" id="A0A507CK15"/>
<dbReference type="OrthoDB" id="2134339at2759"/>
<evidence type="ECO:0000313" key="2">
    <source>
        <dbReference type="EMBL" id="TPX39998.1"/>
    </source>
</evidence>
<evidence type="ECO:0000256" key="1">
    <source>
        <dbReference type="SAM" id="MobiDB-lite"/>
    </source>
</evidence>
<feature type="region of interest" description="Disordered" evidence="1">
    <location>
        <begin position="173"/>
        <end position="192"/>
    </location>
</feature>
<feature type="compositionally biased region" description="Low complexity" evidence="1">
    <location>
        <begin position="83"/>
        <end position="96"/>
    </location>
</feature>
<dbReference type="InterPro" id="IPR018814">
    <property type="entry name" value="DUF5427"/>
</dbReference>
<evidence type="ECO:0000313" key="4">
    <source>
        <dbReference type="Proteomes" id="UP000317494"/>
    </source>
</evidence>
<organism evidence="2 5">
    <name type="scientific">Synchytrium endobioticum</name>
    <dbReference type="NCBI Taxonomy" id="286115"/>
    <lineage>
        <taxon>Eukaryota</taxon>
        <taxon>Fungi</taxon>
        <taxon>Fungi incertae sedis</taxon>
        <taxon>Chytridiomycota</taxon>
        <taxon>Chytridiomycota incertae sedis</taxon>
        <taxon>Chytridiomycetes</taxon>
        <taxon>Synchytriales</taxon>
        <taxon>Synchytriaceae</taxon>
        <taxon>Synchytrium</taxon>
    </lineage>
</organism>
<feature type="compositionally biased region" description="Polar residues" evidence="1">
    <location>
        <begin position="471"/>
        <end position="481"/>
    </location>
</feature>
<gene>
    <name evidence="2" type="ORF">SeLEV6574_g06864</name>
    <name evidence="3" type="ORF">SeMB42_g01619</name>
</gene>
<accession>A0A507CK15</accession>